<accession>A0ABZ3GFM5</accession>
<dbReference type="Proteomes" id="UP001446337">
    <property type="component" value="Chromosome"/>
</dbReference>
<evidence type="ECO:0000313" key="2">
    <source>
        <dbReference type="EMBL" id="XAN19657.1"/>
    </source>
</evidence>
<reference evidence="2 3" key="1">
    <citation type="submission" date="2024-05" db="EMBL/GenBank/DDBJ databases">
        <title>Achromobacter denitrificans. BP1, complete genome.</title>
        <authorList>
            <person name="Zhang B."/>
        </authorList>
    </citation>
    <scope>NUCLEOTIDE SEQUENCE [LARGE SCALE GENOMIC DNA]</scope>
    <source>
        <strain evidence="2 3">BP1</strain>
    </source>
</reference>
<organism evidence="2 3">
    <name type="scientific">Achromobacter denitrificans</name>
    <name type="common">Alcaligenes denitrificans</name>
    <dbReference type="NCBI Taxonomy" id="32002"/>
    <lineage>
        <taxon>Bacteria</taxon>
        <taxon>Pseudomonadati</taxon>
        <taxon>Pseudomonadota</taxon>
        <taxon>Betaproteobacteria</taxon>
        <taxon>Burkholderiales</taxon>
        <taxon>Alcaligenaceae</taxon>
        <taxon>Achromobacter</taxon>
    </lineage>
</organism>
<protein>
    <submittedName>
        <fullName evidence="2">Uncharacterized protein</fullName>
    </submittedName>
</protein>
<feature type="region of interest" description="Disordered" evidence="1">
    <location>
        <begin position="41"/>
        <end position="62"/>
    </location>
</feature>
<proteinExistence type="predicted"/>
<dbReference type="EMBL" id="CP154792">
    <property type="protein sequence ID" value="XAN19657.1"/>
    <property type="molecule type" value="Genomic_DNA"/>
</dbReference>
<sequence>MIRRLLRALRDRDNAVATLAVSAVLIALLFGYGDRQQRDEQAESTLTAQDGGRKTAVAARQP</sequence>
<keyword evidence="3" id="KW-1185">Reference proteome</keyword>
<evidence type="ECO:0000256" key="1">
    <source>
        <dbReference type="SAM" id="MobiDB-lite"/>
    </source>
</evidence>
<evidence type="ECO:0000313" key="3">
    <source>
        <dbReference type="Proteomes" id="UP001446337"/>
    </source>
</evidence>
<name>A0ABZ3GFM5_ACHDE</name>
<gene>
    <name evidence="2" type="ORF">AAIK43_16815</name>
</gene>
<dbReference type="RefSeq" id="WP_343499684.1">
    <property type="nucleotide sequence ID" value="NZ_CP154792.1"/>
</dbReference>